<dbReference type="EMBL" id="BOPG01000110">
    <property type="protein sequence ID" value="GIJ64181.1"/>
    <property type="molecule type" value="Genomic_DNA"/>
</dbReference>
<dbReference type="InterPro" id="IPR027417">
    <property type="entry name" value="P-loop_NTPase"/>
</dbReference>
<keyword evidence="2" id="KW-1185">Reference proteome</keyword>
<organism evidence="1 2">
    <name type="scientific">Virgisporangium aurantiacum</name>
    <dbReference type="NCBI Taxonomy" id="175570"/>
    <lineage>
        <taxon>Bacteria</taxon>
        <taxon>Bacillati</taxon>
        <taxon>Actinomycetota</taxon>
        <taxon>Actinomycetes</taxon>
        <taxon>Micromonosporales</taxon>
        <taxon>Micromonosporaceae</taxon>
        <taxon>Virgisporangium</taxon>
    </lineage>
</organism>
<accession>A0A8J4E759</accession>
<comment type="caution">
    <text evidence="1">The sequence shown here is derived from an EMBL/GenBank/DDBJ whole genome shotgun (WGS) entry which is preliminary data.</text>
</comment>
<sequence length="932" mass="99728">MRRPRKVARVPLAGGARRELRDAIYELYVRADYPQLARVAEEIAADDDLPGSPGKDVIGRVIRVGGPASREDTVTVALVLARAVGEEPEAAVQAQVRGLWLAAQTEPDPPEPPVRLGRPVAACDPFALEVHPAIDVVGHQRPGGRLPVYVVRDHDSQLRRAADLAMAGSSASVTVVGGSSTGKTRACWELAQYLEQEQPGRWWVWHPFDPTRPDAVLAGLDEVGAHTIVWLNEAQLYLAPADVGVGERVAARLRTLLQDQRRRPVLVLATLWPEYWNELTRRSDAGEPDPYAQARNLLTGTRVGVPDGFAPAEVSGLAGAGVDPRLREAAAHAEGGRITQYLAGAPELEDRYRTAPPAAKAIIHVAIDARRLGHPVAIPHALLEQAAPGYINDQDWDSEGEDWLEVALAYIACPCNGVRGPLTRIRPRPGEPSPTGGQPGYRLADYLEQTGHTERAGIYPPDSLWRAFTTTVTDLKLLRHLANQAQKRGRFQHAVWLYTQAADCGDPGALWALADLRERAGDAAGAEVQYQQAADCGHTGALWSRATLRRQSGDTAGAEELYRRAADLGDIYALGDLAELREEAGDTAGAAVLYRTFAERGTTADLRVLAKILSEGGHIAGVETLFRQAADLGDTYALVRLAELRAQAGDAAGAEALAVQAADRGDTGALWHLAWRRESAGDAAGAEALAMQAADLGNTYALVRLAELRAQAGDAAGAKALAVQAADRGDTGALWHLAWRRESAGDAAGAEALAVQAADRGDTDALRRLAERRERAGDAASAEALYRQAADLGDTFALQDRARLRESAGDVASAEVLFRQAADLGNIYVLGDLARLRDKAGDPAGAEALALQAADLGHKRALPDLARLREKDGDAVGAEVLYRLAANRGWIDVLPDLVRLRDKAGDSMGAKRIWRFGLTGSGEVTTELVFGS</sequence>
<dbReference type="Gene3D" id="1.25.40.10">
    <property type="entry name" value="Tetratricopeptide repeat domain"/>
    <property type="match status" value="3"/>
</dbReference>
<reference evidence="1" key="1">
    <citation type="submission" date="2021-01" db="EMBL/GenBank/DDBJ databases">
        <title>Whole genome shotgun sequence of Virgisporangium aurantiacum NBRC 16421.</title>
        <authorList>
            <person name="Komaki H."/>
            <person name="Tamura T."/>
        </authorList>
    </citation>
    <scope>NUCLEOTIDE SEQUENCE</scope>
    <source>
        <strain evidence="1">NBRC 16421</strain>
    </source>
</reference>
<dbReference type="AlphaFoldDB" id="A0A8J4E759"/>
<evidence type="ECO:0008006" key="3">
    <source>
        <dbReference type="Google" id="ProtNLM"/>
    </source>
</evidence>
<gene>
    <name evidence="1" type="ORF">Vau01_116970</name>
</gene>
<evidence type="ECO:0000313" key="1">
    <source>
        <dbReference type="EMBL" id="GIJ64181.1"/>
    </source>
</evidence>
<dbReference type="InterPro" id="IPR011990">
    <property type="entry name" value="TPR-like_helical_dom_sf"/>
</dbReference>
<evidence type="ECO:0000313" key="2">
    <source>
        <dbReference type="Proteomes" id="UP000612585"/>
    </source>
</evidence>
<name>A0A8J4E759_9ACTN</name>
<dbReference type="SUPFAM" id="SSF52540">
    <property type="entry name" value="P-loop containing nucleoside triphosphate hydrolases"/>
    <property type="match status" value="1"/>
</dbReference>
<dbReference type="Proteomes" id="UP000612585">
    <property type="component" value="Unassembled WGS sequence"/>
</dbReference>
<protein>
    <recommendedName>
        <fullName evidence="3">TPR repeat</fullName>
    </recommendedName>
</protein>
<dbReference type="SUPFAM" id="SSF81901">
    <property type="entry name" value="HCP-like"/>
    <property type="match status" value="2"/>
</dbReference>
<proteinExistence type="predicted"/>